<accession>A0A8T0XFH7</accession>
<reference evidence="2" key="1">
    <citation type="submission" date="2020-05" db="EMBL/GenBank/DDBJ databases">
        <title>WGS assembly of Panicum virgatum.</title>
        <authorList>
            <person name="Lovell J.T."/>
            <person name="Jenkins J."/>
            <person name="Shu S."/>
            <person name="Juenger T.E."/>
            <person name="Schmutz J."/>
        </authorList>
    </citation>
    <scope>NUCLEOTIDE SEQUENCE</scope>
    <source>
        <strain evidence="2">AP13</strain>
    </source>
</reference>
<feature type="compositionally biased region" description="Low complexity" evidence="1">
    <location>
        <begin position="24"/>
        <end position="34"/>
    </location>
</feature>
<evidence type="ECO:0000313" key="2">
    <source>
        <dbReference type="EMBL" id="KAG2656043.1"/>
    </source>
</evidence>
<evidence type="ECO:0000256" key="1">
    <source>
        <dbReference type="SAM" id="MobiDB-lite"/>
    </source>
</evidence>
<name>A0A8T0XFH7_PANVG</name>
<organism evidence="2 3">
    <name type="scientific">Panicum virgatum</name>
    <name type="common">Blackwell switchgrass</name>
    <dbReference type="NCBI Taxonomy" id="38727"/>
    <lineage>
        <taxon>Eukaryota</taxon>
        <taxon>Viridiplantae</taxon>
        <taxon>Streptophyta</taxon>
        <taxon>Embryophyta</taxon>
        <taxon>Tracheophyta</taxon>
        <taxon>Spermatophyta</taxon>
        <taxon>Magnoliopsida</taxon>
        <taxon>Liliopsida</taxon>
        <taxon>Poales</taxon>
        <taxon>Poaceae</taxon>
        <taxon>PACMAD clade</taxon>
        <taxon>Panicoideae</taxon>
        <taxon>Panicodae</taxon>
        <taxon>Paniceae</taxon>
        <taxon>Panicinae</taxon>
        <taxon>Panicum</taxon>
        <taxon>Panicum sect. Hiantes</taxon>
    </lineage>
</organism>
<comment type="caution">
    <text evidence="2">The sequence shown here is derived from an EMBL/GenBank/DDBJ whole genome shotgun (WGS) entry which is preliminary data.</text>
</comment>
<evidence type="ECO:0000313" key="3">
    <source>
        <dbReference type="Proteomes" id="UP000823388"/>
    </source>
</evidence>
<dbReference type="EMBL" id="CM029037">
    <property type="protein sequence ID" value="KAG2656043.1"/>
    <property type="molecule type" value="Genomic_DNA"/>
</dbReference>
<feature type="region of interest" description="Disordered" evidence="1">
    <location>
        <begin position="1"/>
        <end position="43"/>
    </location>
</feature>
<dbReference type="Proteomes" id="UP000823388">
    <property type="component" value="Chromosome 1K"/>
</dbReference>
<sequence>MLPDNINSLNLVEDSPPALPPSPAASVSRSSNSAGRCGRRPRVGIRMSALKNKRKSERLAAKAGGKFVDMTEKAVQLKALQNALVPCSSSLKNAVQKKGILKRSKLPISASDLRRMVSAAGLGAGPGAGGVVPGPSI</sequence>
<proteinExistence type="predicted"/>
<feature type="compositionally biased region" description="Polar residues" evidence="1">
    <location>
        <begin position="1"/>
        <end position="10"/>
    </location>
</feature>
<gene>
    <name evidence="2" type="ORF">PVAP13_1KG049954</name>
</gene>
<protein>
    <submittedName>
        <fullName evidence="2">Uncharacterized protein</fullName>
    </submittedName>
</protein>
<keyword evidence="3" id="KW-1185">Reference proteome</keyword>
<dbReference type="AlphaFoldDB" id="A0A8T0XFH7"/>